<feature type="signal peptide" evidence="1">
    <location>
        <begin position="1"/>
        <end position="29"/>
    </location>
</feature>
<dbReference type="PROSITE" id="PS51257">
    <property type="entry name" value="PROKAR_LIPOPROTEIN"/>
    <property type="match status" value="1"/>
</dbReference>
<gene>
    <name evidence="2" type="ORF">BW34_00662</name>
</gene>
<accession>A0A031FZS6</accession>
<organism evidence="2 3">
    <name type="scientific">Microbacterium oleivorans</name>
    <dbReference type="NCBI Taxonomy" id="273677"/>
    <lineage>
        <taxon>Bacteria</taxon>
        <taxon>Bacillati</taxon>
        <taxon>Actinomycetota</taxon>
        <taxon>Actinomycetes</taxon>
        <taxon>Micrococcales</taxon>
        <taxon>Microbacteriaceae</taxon>
        <taxon>Microbacterium</taxon>
    </lineage>
</organism>
<reference evidence="2 3" key="1">
    <citation type="submission" date="2014-03" db="EMBL/GenBank/DDBJ databases">
        <title>Draft Genome Sequences of 13 Willow Endophytes.</title>
        <authorList>
            <person name="Gan H.Y."/>
            <person name="Gan H.M."/>
            <person name="Savka M.A."/>
            <person name="Hudson A.O."/>
        </authorList>
    </citation>
    <scope>NUCLEOTIDE SEQUENCE [LARGE SCALE GENOMIC DNA]</scope>
    <source>
        <strain evidence="2 3">RIT293</strain>
    </source>
</reference>
<name>A0A031FZS6_9MICO</name>
<dbReference type="PATRIC" id="fig|273677.3.peg.647"/>
<protein>
    <submittedName>
        <fullName evidence="2">Uncharacterized protein</fullName>
    </submittedName>
</protein>
<dbReference type="OrthoDB" id="3297121at2"/>
<keyword evidence="3" id="KW-1185">Reference proteome</keyword>
<proteinExistence type="predicted"/>
<dbReference type="EMBL" id="JFYO01000002">
    <property type="protein sequence ID" value="EZP29145.1"/>
    <property type="molecule type" value="Genomic_DNA"/>
</dbReference>
<comment type="caution">
    <text evidence="2">The sequence shown here is derived from an EMBL/GenBank/DDBJ whole genome shotgun (WGS) entry which is preliminary data.</text>
</comment>
<evidence type="ECO:0000313" key="3">
    <source>
        <dbReference type="Proteomes" id="UP000024001"/>
    </source>
</evidence>
<dbReference type="eggNOG" id="ENOG5033K4F">
    <property type="taxonomic scope" value="Bacteria"/>
</dbReference>
<dbReference type="AlphaFoldDB" id="A0A031FZS6"/>
<sequence>MFRHSTRPLGALVGIALTVLFATGCAAGAAPQGQDAAPVPDDQIASLETAAPEKTATEDPLIAEYGEPVRLRLDMTDEESEAAWQPRERCLADRMPKATITGGQDSGVGVATNDDPVAAAEAEAFCMKFAPLPPHELDAQNPDALRFAQKVVDCLHAAGVRYVEITPADEFGQITFAFGGEQNDSTSISLGMAKVDGCVADVSGGAR</sequence>
<evidence type="ECO:0000256" key="1">
    <source>
        <dbReference type="SAM" id="SignalP"/>
    </source>
</evidence>
<keyword evidence="1" id="KW-0732">Signal</keyword>
<feature type="chain" id="PRO_5001553029" evidence="1">
    <location>
        <begin position="30"/>
        <end position="207"/>
    </location>
</feature>
<evidence type="ECO:0000313" key="2">
    <source>
        <dbReference type="EMBL" id="EZP29145.1"/>
    </source>
</evidence>
<dbReference type="RefSeq" id="WP_036309556.1">
    <property type="nucleotide sequence ID" value="NZ_JFYO01000002.1"/>
</dbReference>
<dbReference type="Proteomes" id="UP000024001">
    <property type="component" value="Unassembled WGS sequence"/>
</dbReference>